<keyword evidence="11 13" id="KW-0560">Oxidoreductase</keyword>
<dbReference type="CDD" id="cd01284">
    <property type="entry name" value="Riboflavin_deaminase-reductase"/>
    <property type="match status" value="1"/>
</dbReference>
<dbReference type="AlphaFoldDB" id="A0A510I6F4"/>
<comment type="pathway">
    <text evidence="3 13">Cofactor biosynthesis; riboflavin biosynthesis; 5-amino-6-(D-ribitylamino)uracil from GTP: step 3/4.</text>
</comment>
<evidence type="ECO:0000256" key="12">
    <source>
        <dbReference type="ARBA" id="ARBA00023268"/>
    </source>
</evidence>
<dbReference type="GeneID" id="47657593"/>
<comment type="catalytic activity">
    <reaction evidence="13">
        <text>2,5-diamino-6-hydroxy-4-(5-phosphoribosylamino)-pyrimidine + H2O + H(+) = 5-amino-6-(5-phospho-D-ribosylamino)uracil + NH4(+)</text>
        <dbReference type="Rhea" id="RHEA:21868"/>
        <dbReference type="ChEBI" id="CHEBI:15377"/>
        <dbReference type="ChEBI" id="CHEBI:15378"/>
        <dbReference type="ChEBI" id="CHEBI:28938"/>
        <dbReference type="ChEBI" id="CHEBI:58453"/>
        <dbReference type="ChEBI" id="CHEBI:58614"/>
        <dbReference type="EC" id="3.5.4.26"/>
    </reaction>
</comment>
<keyword evidence="12" id="KW-0511">Multifunctional enzyme</keyword>
<keyword evidence="10 13" id="KW-0521">NADP</keyword>
<dbReference type="InterPro" id="IPR050765">
    <property type="entry name" value="Riboflavin_Biosynth_HTPR"/>
</dbReference>
<keyword evidence="7 13" id="KW-0479">Metal-binding</keyword>
<dbReference type="GO" id="GO:0050661">
    <property type="term" value="F:NADP binding"/>
    <property type="evidence" value="ECO:0007669"/>
    <property type="project" value="InterPro"/>
</dbReference>
<evidence type="ECO:0000256" key="9">
    <source>
        <dbReference type="ARBA" id="ARBA00022833"/>
    </source>
</evidence>
<dbReference type="InterPro" id="IPR004794">
    <property type="entry name" value="Eubact_RibD"/>
</dbReference>
<dbReference type="Proteomes" id="UP000315115">
    <property type="component" value="Chromosome 1"/>
</dbReference>
<keyword evidence="8 13" id="KW-0378">Hydrolase</keyword>
<dbReference type="PANTHER" id="PTHR38011:SF7">
    <property type="entry name" value="2,5-DIAMINO-6-RIBOSYLAMINO-4(3H)-PYRIMIDINONE 5'-PHOSPHATE REDUCTASE"/>
    <property type="match status" value="1"/>
</dbReference>
<evidence type="ECO:0000256" key="11">
    <source>
        <dbReference type="ARBA" id="ARBA00023002"/>
    </source>
</evidence>
<evidence type="ECO:0000256" key="4">
    <source>
        <dbReference type="ARBA" id="ARBA00005259"/>
    </source>
</evidence>
<evidence type="ECO:0000256" key="2">
    <source>
        <dbReference type="ARBA" id="ARBA00004882"/>
    </source>
</evidence>
<dbReference type="NCBIfam" id="TIGR00326">
    <property type="entry name" value="eubact_ribD"/>
    <property type="match status" value="1"/>
</dbReference>
<gene>
    <name evidence="18" type="ORF">VroAM7_06690</name>
</gene>
<dbReference type="NCBIfam" id="TIGR00227">
    <property type="entry name" value="ribD_Cterm"/>
    <property type="match status" value="1"/>
</dbReference>
<dbReference type="FunFam" id="3.40.140.10:FF:000025">
    <property type="entry name" value="Riboflavin biosynthesis protein RibD"/>
    <property type="match status" value="1"/>
</dbReference>
<comment type="function">
    <text evidence="1 13">Converts 2,5-diamino-6-(ribosylamino)-4(3h)-pyrimidinone 5'-phosphate into 5-amino-6-(ribosylamino)-2,4(1h,3h)-pyrimidinedione 5'-phosphate.</text>
</comment>
<feature type="binding site" evidence="15">
    <location>
        <position position="179"/>
    </location>
    <ligand>
        <name>substrate</name>
    </ligand>
</feature>
<reference evidence="19" key="1">
    <citation type="submission" date="2019-07" db="EMBL/GenBank/DDBJ databases">
        <title>Complete Genome Sequences of Vibrion rotiferianus strain AM7.</title>
        <authorList>
            <person name="Miyazaki K."/>
            <person name="Wiseschart A."/>
            <person name="Pootanakit K."/>
            <person name="Ishimori K."/>
            <person name="Kitahara K."/>
        </authorList>
    </citation>
    <scope>NUCLEOTIDE SEQUENCE [LARGE SCALE GENOMIC DNA]</scope>
    <source>
        <strain evidence="19">AM7</strain>
    </source>
</reference>
<comment type="catalytic activity">
    <reaction evidence="13">
        <text>5-amino-6-(5-phospho-D-ribitylamino)uracil + NADP(+) = 5-amino-6-(5-phospho-D-ribosylamino)uracil + NADPH + H(+)</text>
        <dbReference type="Rhea" id="RHEA:17845"/>
        <dbReference type="ChEBI" id="CHEBI:15378"/>
        <dbReference type="ChEBI" id="CHEBI:57783"/>
        <dbReference type="ChEBI" id="CHEBI:58349"/>
        <dbReference type="ChEBI" id="CHEBI:58421"/>
        <dbReference type="ChEBI" id="CHEBI:58453"/>
        <dbReference type="EC" id="1.1.1.193"/>
    </reaction>
</comment>
<dbReference type="InterPro" id="IPR024072">
    <property type="entry name" value="DHFR-like_dom_sf"/>
</dbReference>
<dbReference type="GO" id="GO:0009231">
    <property type="term" value="P:riboflavin biosynthetic process"/>
    <property type="evidence" value="ECO:0007669"/>
    <property type="project" value="UniProtKB-UniPathway"/>
</dbReference>
<feature type="binding site" evidence="15">
    <location>
        <position position="181"/>
    </location>
    <ligand>
        <name>NADP(+)</name>
        <dbReference type="ChEBI" id="CHEBI:58349"/>
    </ligand>
</feature>
<evidence type="ECO:0000256" key="13">
    <source>
        <dbReference type="PIRNR" id="PIRNR006769"/>
    </source>
</evidence>
<evidence type="ECO:0000256" key="14">
    <source>
        <dbReference type="PIRSR" id="PIRSR006769-1"/>
    </source>
</evidence>
<evidence type="ECO:0000256" key="15">
    <source>
        <dbReference type="PIRSR" id="PIRSR006769-2"/>
    </source>
</evidence>
<evidence type="ECO:0000256" key="8">
    <source>
        <dbReference type="ARBA" id="ARBA00022801"/>
    </source>
</evidence>
<feature type="binding site" evidence="15">
    <location>
        <position position="302"/>
    </location>
    <ligand>
        <name>substrate</name>
    </ligand>
</feature>
<evidence type="ECO:0000259" key="17">
    <source>
        <dbReference type="PROSITE" id="PS51747"/>
    </source>
</evidence>
<dbReference type="Pfam" id="PF01872">
    <property type="entry name" value="RibD_C"/>
    <property type="match status" value="1"/>
</dbReference>
<proteinExistence type="inferred from homology"/>
<dbReference type="InterPro" id="IPR016192">
    <property type="entry name" value="APOBEC/CMP_deaminase_Zn-bd"/>
</dbReference>
<feature type="binding site" evidence="16">
    <location>
        <position position="95"/>
    </location>
    <ligand>
        <name>Zn(2+)</name>
        <dbReference type="ChEBI" id="CHEBI:29105"/>
        <note>catalytic</note>
    </ligand>
</feature>
<dbReference type="RefSeq" id="WP_088881255.1">
    <property type="nucleotide sequence ID" value="NZ_AP019798.1"/>
</dbReference>
<dbReference type="PIRSF" id="PIRSF006769">
    <property type="entry name" value="RibD"/>
    <property type="match status" value="1"/>
</dbReference>
<dbReference type="SUPFAM" id="SSF53597">
    <property type="entry name" value="Dihydrofolate reductase-like"/>
    <property type="match status" value="1"/>
</dbReference>
<dbReference type="PANTHER" id="PTHR38011">
    <property type="entry name" value="DIHYDROFOLATE REDUCTASE FAMILY PROTEIN (AFU_ORTHOLOGUE AFUA_8G06820)"/>
    <property type="match status" value="1"/>
</dbReference>
<feature type="binding site" evidence="15">
    <location>
        <position position="211"/>
    </location>
    <ligand>
        <name>NADP(+)</name>
        <dbReference type="ChEBI" id="CHEBI:58349"/>
    </ligand>
</feature>
<dbReference type="InterPro" id="IPR002125">
    <property type="entry name" value="CMP_dCMP_dom"/>
</dbReference>
<evidence type="ECO:0000313" key="18">
    <source>
        <dbReference type="EMBL" id="BBL88016.1"/>
    </source>
</evidence>
<feature type="binding site" evidence="15">
    <location>
        <position position="215"/>
    </location>
    <ligand>
        <name>substrate</name>
    </ligand>
</feature>
<dbReference type="Gene3D" id="3.40.140.10">
    <property type="entry name" value="Cytidine Deaminase, domain 2"/>
    <property type="match status" value="1"/>
</dbReference>
<keyword evidence="6 13" id="KW-0686">Riboflavin biosynthesis</keyword>
<feature type="binding site" evidence="15">
    <location>
        <position position="195"/>
    </location>
    <ligand>
        <name>NADP(+)</name>
        <dbReference type="ChEBI" id="CHEBI:58349"/>
    </ligand>
</feature>
<comment type="cofactor">
    <cofactor evidence="13 16">
        <name>Zn(2+)</name>
        <dbReference type="ChEBI" id="CHEBI:29105"/>
    </cofactor>
    <text evidence="13 16">Binds 1 zinc ion.</text>
</comment>
<dbReference type="Gene3D" id="3.40.430.10">
    <property type="entry name" value="Dihydrofolate Reductase, subunit A"/>
    <property type="match status" value="1"/>
</dbReference>
<comment type="similarity">
    <text evidence="5 13">In the C-terminal section; belongs to the HTP reductase family.</text>
</comment>
<dbReference type="EC" id="3.5.4.26" evidence="13"/>
<dbReference type="KEGG" id="vro:BSZ04_20115"/>
<sequence>MAQQNSSSVFTSQDFEMMSRALKLAKRGIYTTAPNPNVGCVIVRDGEIVGEGHHHRAGEPHAEVHAMRMAGDKAEGATAYVTLEPCSHFGRTPPCAEGLIKAKVARVICAMEDPNPKVAGRGFQMLRDAGVEVQVGLLESEAIDLNKGFIKFMQTGMPYVQLKMAASLDGQSALNNGQSQWITSPKARQDVQRYRALSGGILSTSKTVIDDNASLNVRWDDLPCSVQTQYSQDEVRQPPRVILDRQSQLNDDLKLFNTDGERIIVSQGGDMAPELDENGQIDLATTLKAVASEYHINHLWVEAGATLASSLIKANLVDELIVYLAPKLMGSDGRGLIGALGLTEMAQVIDLTITDVRMVGVDIRITATIKRNQS</sequence>
<feature type="binding site" evidence="15">
    <location>
        <position position="207"/>
    </location>
    <ligand>
        <name>NADP(+)</name>
        <dbReference type="ChEBI" id="CHEBI:58349"/>
    </ligand>
</feature>
<dbReference type="EMBL" id="AP019798">
    <property type="protein sequence ID" value="BBL88016.1"/>
    <property type="molecule type" value="Genomic_DNA"/>
</dbReference>
<evidence type="ECO:0000256" key="6">
    <source>
        <dbReference type="ARBA" id="ARBA00022619"/>
    </source>
</evidence>
<organism evidence="18 19">
    <name type="scientific">Vibrio rotiferianus</name>
    <dbReference type="NCBI Taxonomy" id="190895"/>
    <lineage>
        <taxon>Bacteria</taxon>
        <taxon>Pseudomonadati</taxon>
        <taxon>Pseudomonadota</taxon>
        <taxon>Gammaproteobacteria</taxon>
        <taxon>Vibrionales</taxon>
        <taxon>Vibrionaceae</taxon>
        <taxon>Vibrio</taxon>
    </lineage>
</organism>
<dbReference type="InterPro" id="IPR011549">
    <property type="entry name" value="RibD_C"/>
</dbReference>
<feature type="domain" description="CMP/dCMP-type deaminase" evidence="17">
    <location>
        <begin position="12"/>
        <end position="134"/>
    </location>
</feature>
<keyword evidence="9 13" id="KW-0862">Zinc</keyword>
<evidence type="ECO:0000256" key="10">
    <source>
        <dbReference type="ARBA" id="ARBA00022857"/>
    </source>
</evidence>
<comment type="pathway">
    <text evidence="2 13">Cofactor biosynthesis; riboflavin biosynthesis; 5-amino-6-(D-ribitylamino)uracil from GTP: step 2/4.</text>
</comment>
<dbReference type="InterPro" id="IPR002734">
    <property type="entry name" value="RibDG_C"/>
</dbReference>
<feature type="active site" description="Proton donor" evidence="14">
    <location>
        <position position="63"/>
    </location>
</feature>
<evidence type="ECO:0000313" key="19">
    <source>
        <dbReference type="Proteomes" id="UP000315115"/>
    </source>
</evidence>
<dbReference type="InterPro" id="IPR016193">
    <property type="entry name" value="Cytidine_deaminase-like"/>
</dbReference>
<feature type="binding site" evidence="16">
    <location>
        <position position="86"/>
    </location>
    <ligand>
        <name>Zn(2+)</name>
        <dbReference type="ChEBI" id="CHEBI:29105"/>
        <note>catalytic</note>
    </ligand>
</feature>
<dbReference type="GO" id="GO:0008270">
    <property type="term" value="F:zinc ion binding"/>
    <property type="evidence" value="ECO:0007669"/>
    <property type="project" value="InterPro"/>
</dbReference>
<accession>A0A510I6F4</accession>
<evidence type="ECO:0000256" key="7">
    <source>
        <dbReference type="ARBA" id="ARBA00022723"/>
    </source>
</evidence>
<dbReference type="GO" id="GO:0008703">
    <property type="term" value="F:5-amino-6-(5-phosphoribosylamino)uracil reductase activity"/>
    <property type="evidence" value="ECO:0007669"/>
    <property type="project" value="UniProtKB-EC"/>
</dbReference>
<evidence type="ECO:0000256" key="16">
    <source>
        <dbReference type="PIRSR" id="PIRSR006769-3"/>
    </source>
</evidence>
<feature type="binding site" evidence="15">
    <location>
        <position position="165"/>
    </location>
    <ligand>
        <name>NADP(+)</name>
        <dbReference type="ChEBI" id="CHEBI:58349"/>
    </ligand>
</feature>
<comment type="similarity">
    <text evidence="4 13">In the N-terminal section; belongs to the cytidine and deoxycytidylate deaminase family.</text>
</comment>
<dbReference type="PROSITE" id="PS00903">
    <property type="entry name" value="CYT_DCMP_DEAMINASES_1"/>
    <property type="match status" value="1"/>
</dbReference>
<dbReference type="Pfam" id="PF00383">
    <property type="entry name" value="dCMP_cyt_deam_1"/>
    <property type="match status" value="1"/>
</dbReference>
<feature type="binding site" evidence="15">
    <location>
        <begin position="304"/>
        <end position="310"/>
    </location>
    <ligand>
        <name>NADP(+)</name>
        <dbReference type="ChEBI" id="CHEBI:58349"/>
    </ligand>
</feature>
<dbReference type="SUPFAM" id="SSF53927">
    <property type="entry name" value="Cytidine deaminase-like"/>
    <property type="match status" value="1"/>
</dbReference>
<feature type="binding site" evidence="16">
    <location>
        <position position="61"/>
    </location>
    <ligand>
        <name>Zn(2+)</name>
        <dbReference type="ChEBI" id="CHEBI:29105"/>
        <note>catalytic</note>
    </ligand>
</feature>
<evidence type="ECO:0000256" key="5">
    <source>
        <dbReference type="ARBA" id="ARBA00007417"/>
    </source>
</evidence>
<evidence type="ECO:0000256" key="3">
    <source>
        <dbReference type="ARBA" id="ARBA00004910"/>
    </source>
</evidence>
<dbReference type="UniPathway" id="UPA00275">
    <property type="reaction ID" value="UER00401"/>
</dbReference>
<protein>
    <recommendedName>
        <fullName evidence="13">Riboflavin biosynthesis protein RibD</fullName>
    </recommendedName>
    <domain>
        <recommendedName>
            <fullName evidence="13">Diaminohydroxyphosphoribosylaminopyrimidine deaminase</fullName>
            <shortName evidence="13">DRAP deaminase</shortName>
            <ecNumber evidence="13">3.5.4.26</ecNumber>
        </recommendedName>
        <alternativeName>
            <fullName evidence="13">Riboflavin-specific deaminase</fullName>
        </alternativeName>
    </domain>
    <domain>
        <recommendedName>
            <fullName evidence="13">5-amino-6-(5-phosphoribosylamino)uracil reductase</fullName>
            <ecNumber evidence="13">1.1.1.193</ecNumber>
        </recommendedName>
        <alternativeName>
            <fullName evidence="13">HTP reductase</fullName>
        </alternativeName>
    </domain>
</protein>
<evidence type="ECO:0000256" key="1">
    <source>
        <dbReference type="ARBA" id="ARBA00002151"/>
    </source>
</evidence>
<dbReference type="EC" id="1.1.1.193" evidence="13"/>
<name>A0A510I6F4_9VIBR</name>
<dbReference type="PROSITE" id="PS51747">
    <property type="entry name" value="CYT_DCMP_DEAMINASES_2"/>
    <property type="match status" value="1"/>
</dbReference>
<dbReference type="GO" id="GO:0008835">
    <property type="term" value="F:diaminohydroxyphosphoribosylaminopyrimidine deaminase activity"/>
    <property type="evidence" value="ECO:0007669"/>
    <property type="project" value="UniProtKB-EC"/>
</dbReference>
<feature type="binding site" evidence="15">
    <location>
        <position position="218"/>
    </location>
    <ligand>
        <name>substrate</name>
    </ligand>
</feature>